<protein>
    <submittedName>
        <fullName evidence="2">NB-ARC domain-containing protein</fullName>
    </submittedName>
</protein>
<dbReference type="EMBL" id="JAMPKM010000068">
    <property type="protein sequence ID" value="MEP0821088.1"/>
    <property type="molecule type" value="Genomic_DNA"/>
</dbReference>
<dbReference type="Gene3D" id="3.40.50.300">
    <property type="entry name" value="P-loop containing nucleotide triphosphate hydrolases"/>
    <property type="match status" value="1"/>
</dbReference>
<dbReference type="SUPFAM" id="SSF52540">
    <property type="entry name" value="P-loop containing nucleoside triphosphate hydrolases"/>
    <property type="match status" value="1"/>
</dbReference>
<evidence type="ECO:0000313" key="2">
    <source>
        <dbReference type="EMBL" id="MEP0821088.1"/>
    </source>
</evidence>
<organism evidence="2 3">
    <name type="scientific">Trichocoleus desertorum GB2-A4</name>
    <dbReference type="NCBI Taxonomy" id="2933944"/>
    <lineage>
        <taxon>Bacteria</taxon>
        <taxon>Bacillati</taxon>
        <taxon>Cyanobacteriota</taxon>
        <taxon>Cyanophyceae</taxon>
        <taxon>Leptolyngbyales</taxon>
        <taxon>Trichocoleusaceae</taxon>
        <taxon>Trichocoleus</taxon>
    </lineage>
</organism>
<comment type="caution">
    <text evidence="2">The sequence shown here is derived from an EMBL/GenBank/DDBJ whole genome shotgun (WGS) entry which is preliminary data.</text>
</comment>
<dbReference type="Proteomes" id="UP001464891">
    <property type="component" value="Unassembled WGS sequence"/>
</dbReference>
<dbReference type="PANTHER" id="PTHR47691">
    <property type="entry name" value="REGULATOR-RELATED"/>
    <property type="match status" value="1"/>
</dbReference>
<keyword evidence="3" id="KW-1185">Reference proteome</keyword>
<feature type="domain" description="NB-ARC" evidence="1">
    <location>
        <begin position="137"/>
        <end position="238"/>
    </location>
</feature>
<dbReference type="Pfam" id="PF00931">
    <property type="entry name" value="NB-ARC"/>
    <property type="match status" value="1"/>
</dbReference>
<gene>
    <name evidence="2" type="ORF">NC998_29005</name>
</gene>
<dbReference type="PRINTS" id="PR00364">
    <property type="entry name" value="DISEASERSIST"/>
</dbReference>
<accession>A0ABV0JH08</accession>
<evidence type="ECO:0000313" key="3">
    <source>
        <dbReference type="Proteomes" id="UP001464891"/>
    </source>
</evidence>
<proteinExistence type="predicted"/>
<evidence type="ECO:0000259" key="1">
    <source>
        <dbReference type="Pfam" id="PF00931"/>
    </source>
</evidence>
<name>A0ABV0JH08_9CYAN</name>
<dbReference type="RefSeq" id="WP_190442360.1">
    <property type="nucleotide sequence ID" value="NZ_JAMPKM010000068.1"/>
</dbReference>
<dbReference type="InterPro" id="IPR002182">
    <property type="entry name" value="NB-ARC"/>
</dbReference>
<dbReference type="PANTHER" id="PTHR47691:SF3">
    <property type="entry name" value="HTH-TYPE TRANSCRIPTIONAL REGULATOR RV0890C-RELATED"/>
    <property type="match status" value="1"/>
</dbReference>
<dbReference type="InterPro" id="IPR027417">
    <property type="entry name" value="P-loop_NTPase"/>
</dbReference>
<reference evidence="2 3" key="1">
    <citation type="submission" date="2022-04" db="EMBL/GenBank/DDBJ databases">
        <title>Positive selection, recombination, and allopatry shape intraspecific diversity of widespread and dominant cyanobacteria.</title>
        <authorList>
            <person name="Wei J."/>
            <person name="Shu W."/>
            <person name="Hu C."/>
        </authorList>
    </citation>
    <scope>NUCLEOTIDE SEQUENCE [LARGE SCALE GENOMIC DNA]</scope>
    <source>
        <strain evidence="2 3">GB2-A4</strain>
    </source>
</reference>
<sequence>MVLIPDPFDQAVTTWNLDKLYPDLATAKREIAPHKKLGLTEVEKLHLRGLLCGYSPAEIATQLVKTAKTVEVDLCNTLYRYVEALTGRATNTVESWREITTWLEAAGYKTSTLEGEVQPTSSWGEAPDISVFYGRQEELATLEQWIVGDRCRIVTLLGMGGIGKTSLAAKLAHQIQGQFDYLIWRSLRRPLPLEELLGDWLQLLSPKRVTHSPIKIGSQLATLMEYLRKYRCLLVLDNLETILRSGDFAGHYHEGYKSYGELLQRLSQETHQSCLLLTSREQTREIALLDGSNQPVRSLKLEGLKEAAREILQAKDLSGEGQWTTLIQIYRGNPLVLKMVSTTIKEIFDGSVTDFLKQRMTLITGDINDFIEQQVNRLSPLEHEILYQVAKVKEPVMLAKLQESLQPVLPSDLLRALESLVRRSLIEKSVAGFTLQPVVMEYVTNQLEQLKQLED</sequence>